<reference evidence="5" key="1">
    <citation type="journal article" date="2015" name="Nat. Genet.">
        <title>The genome and transcriptome of the zoonotic hookworm Ancylostoma ceylanicum identify infection-specific gene families.</title>
        <authorList>
            <person name="Schwarz E.M."/>
            <person name="Hu Y."/>
            <person name="Antoshechkin I."/>
            <person name="Miller M.M."/>
            <person name="Sternberg P.W."/>
            <person name="Aroian R.V."/>
        </authorList>
    </citation>
    <scope>NUCLEOTIDE SEQUENCE</scope>
    <source>
        <strain evidence="5">HY135</strain>
    </source>
</reference>
<dbReference type="AlphaFoldDB" id="A0A016W2Y6"/>
<evidence type="ECO:0000256" key="1">
    <source>
        <dbReference type="SAM" id="MobiDB-lite"/>
    </source>
</evidence>
<keyword evidence="5" id="KW-1185">Reference proteome</keyword>
<comment type="caution">
    <text evidence="4">The sequence shown here is derived from an EMBL/GenBank/DDBJ whole genome shotgun (WGS) entry which is preliminary data.</text>
</comment>
<gene>
    <name evidence="4" type="primary">Acey_s0002.g909</name>
    <name evidence="4" type="ORF">Y032_0002g909</name>
</gene>
<evidence type="ECO:0000256" key="2">
    <source>
        <dbReference type="SAM" id="Phobius"/>
    </source>
</evidence>
<feature type="region of interest" description="Disordered" evidence="1">
    <location>
        <begin position="168"/>
        <end position="213"/>
    </location>
</feature>
<dbReference type="Proteomes" id="UP000024635">
    <property type="component" value="Unassembled WGS sequence"/>
</dbReference>
<evidence type="ECO:0000256" key="3">
    <source>
        <dbReference type="SAM" id="SignalP"/>
    </source>
</evidence>
<feature type="chain" id="PRO_5001491474" evidence="3">
    <location>
        <begin position="19"/>
        <end position="213"/>
    </location>
</feature>
<organism evidence="4 5">
    <name type="scientific">Ancylostoma ceylanicum</name>
    <dbReference type="NCBI Taxonomy" id="53326"/>
    <lineage>
        <taxon>Eukaryota</taxon>
        <taxon>Metazoa</taxon>
        <taxon>Ecdysozoa</taxon>
        <taxon>Nematoda</taxon>
        <taxon>Chromadorea</taxon>
        <taxon>Rhabditida</taxon>
        <taxon>Rhabditina</taxon>
        <taxon>Rhabditomorpha</taxon>
        <taxon>Strongyloidea</taxon>
        <taxon>Ancylostomatidae</taxon>
        <taxon>Ancylostomatinae</taxon>
        <taxon>Ancylostoma</taxon>
    </lineage>
</organism>
<evidence type="ECO:0000313" key="5">
    <source>
        <dbReference type="Proteomes" id="UP000024635"/>
    </source>
</evidence>
<feature type="signal peptide" evidence="3">
    <location>
        <begin position="1"/>
        <end position="18"/>
    </location>
</feature>
<dbReference type="STRING" id="53326.A0A016W2Y6"/>
<keyword evidence="2" id="KW-0472">Membrane</keyword>
<keyword evidence="2" id="KW-1133">Transmembrane helix</keyword>
<keyword evidence="3" id="KW-0732">Signal</keyword>
<name>A0A016W2Y6_9BILA</name>
<keyword evidence="2" id="KW-0812">Transmembrane</keyword>
<sequence length="213" mass="23236">MWRGVVWCSMVWCGLVWCGVVWCGLVWCGVVWCGAVWCGVVWVVWCSVVWCGVVCGVGGVVWCGVMWCGVVWHGVLWCMVWCDVVVWCGWCGVAESVEKESGKCVDLNAHRPALIQFIYARVSTPVQGLWLACLIAAVFSIFAFCGLMMSTKHLKSYAAAENESREADPISSAGKLKSNTNPTGNSRDEGVLSQNMAPSGEVAVEPRSGQIQM</sequence>
<protein>
    <submittedName>
        <fullName evidence="4">Uncharacterized protein</fullName>
    </submittedName>
</protein>
<dbReference type="OrthoDB" id="10579598at2759"/>
<feature type="transmembrane region" description="Helical" evidence="2">
    <location>
        <begin position="129"/>
        <end position="149"/>
    </location>
</feature>
<proteinExistence type="predicted"/>
<evidence type="ECO:0000313" key="4">
    <source>
        <dbReference type="EMBL" id="EYC33637.1"/>
    </source>
</evidence>
<accession>A0A016W2Y6</accession>
<feature type="transmembrane region" description="Helical" evidence="2">
    <location>
        <begin position="40"/>
        <end position="67"/>
    </location>
</feature>
<feature type="transmembrane region" description="Helical" evidence="2">
    <location>
        <begin position="6"/>
        <end position="33"/>
    </location>
</feature>
<dbReference type="EMBL" id="JARK01001338">
    <property type="protein sequence ID" value="EYC33637.1"/>
    <property type="molecule type" value="Genomic_DNA"/>
</dbReference>